<gene>
    <name evidence="1" type="ORF">Cdeb_01380</name>
</gene>
<protein>
    <submittedName>
        <fullName evidence="1">Uncharacterized protein</fullName>
    </submittedName>
</protein>
<proteinExistence type="predicted"/>
<keyword evidence="2" id="KW-1185">Reference proteome</keyword>
<comment type="caution">
    <text evidence="1">The sequence shown here is derived from an EMBL/GenBank/DDBJ whole genome shotgun (WGS) entry which is preliminary data.</text>
</comment>
<dbReference type="EMBL" id="AZRV01000035">
    <property type="protein sequence ID" value="RKO61885.1"/>
    <property type="molecule type" value="Genomic_DNA"/>
</dbReference>
<dbReference type="Proteomes" id="UP000286235">
    <property type="component" value="Unassembled WGS sequence"/>
</dbReference>
<organism evidence="1 2">
    <name type="scientific">Caldibacillus debilis GB1</name>
    <dbReference type="NCBI Taxonomy" id="1339248"/>
    <lineage>
        <taxon>Bacteria</taxon>
        <taxon>Bacillati</taxon>
        <taxon>Bacillota</taxon>
        <taxon>Bacilli</taxon>
        <taxon>Bacillales</taxon>
        <taxon>Bacillaceae</taxon>
        <taxon>Caldibacillus</taxon>
    </lineage>
</organism>
<evidence type="ECO:0000313" key="1">
    <source>
        <dbReference type="EMBL" id="RKO61885.1"/>
    </source>
</evidence>
<dbReference type="AlphaFoldDB" id="A0A420VEB6"/>
<reference evidence="1 2" key="1">
    <citation type="submission" date="2013-12" db="EMBL/GenBank/DDBJ databases">
        <title>Genome and proteome characterization of Caldibacillus debilis GB1 derived from a cellulolytic aero-tolerant co-culture.</title>
        <authorList>
            <person name="Wushke S.T."/>
            <person name="Zhang X."/>
            <person name="Fristensky B."/>
            <person name="Wilkins J.A."/>
            <person name="Levin D.B."/>
            <person name="Sparling R."/>
        </authorList>
    </citation>
    <scope>NUCLEOTIDE SEQUENCE [LARGE SCALE GENOMIC DNA]</scope>
    <source>
        <strain evidence="1 2">GB1</strain>
    </source>
</reference>
<name>A0A420VEB6_9BACI</name>
<dbReference type="RefSeq" id="WP_147402815.1">
    <property type="nucleotide sequence ID" value="NZ_AZRV01000035.1"/>
</dbReference>
<sequence>MAHLEFTYHEIEDLDFTGVTVEIRDENGKVVARYRNFDPARYEVDPDGEWDHIWGNQTESFVVPDVEVARKIIESNGDYLPF</sequence>
<evidence type="ECO:0000313" key="2">
    <source>
        <dbReference type="Proteomes" id="UP000286235"/>
    </source>
</evidence>
<accession>A0A420VEB6</accession>